<dbReference type="Gene3D" id="3.90.1200.10">
    <property type="match status" value="1"/>
</dbReference>
<keyword evidence="2" id="KW-1185">Reference proteome</keyword>
<keyword evidence="1" id="KW-0378">Hydrolase</keyword>
<proteinExistence type="predicted"/>
<dbReference type="InterPro" id="IPR011009">
    <property type="entry name" value="Kinase-like_dom_sf"/>
</dbReference>
<dbReference type="GO" id="GO:0016787">
    <property type="term" value="F:hydrolase activity"/>
    <property type="evidence" value="ECO:0007669"/>
    <property type="project" value="UniProtKB-KW"/>
</dbReference>
<dbReference type="SUPFAM" id="SSF56112">
    <property type="entry name" value="Protein kinase-like (PK-like)"/>
    <property type="match status" value="1"/>
</dbReference>
<dbReference type="EMBL" id="DF977573">
    <property type="protein sequence ID" value="GAP91698.1"/>
    <property type="molecule type" value="Genomic_DNA"/>
</dbReference>
<name>A0A1W2TT09_ROSNE</name>
<dbReference type="Proteomes" id="UP000054516">
    <property type="component" value="Unassembled WGS sequence"/>
</dbReference>
<protein>
    <submittedName>
        <fullName evidence="1">Putative haloacid dehalogenase domain protein hydrolase</fullName>
    </submittedName>
</protein>
<evidence type="ECO:0000313" key="2">
    <source>
        <dbReference type="Proteomes" id="UP000054516"/>
    </source>
</evidence>
<reference evidence="1" key="1">
    <citation type="submission" date="2016-03" db="EMBL/GenBank/DDBJ databases">
        <title>Draft genome sequence of Rosellinia necatrix.</title>
        <authorList>
            <person name="Kanematsu S."/>
        </authorList>
    </citation>
    <scope>NUCLEOTIDE SEQUENCE [LARGE SCALE GENOMIC DNA]</scope>
    <source>
        <strain evidence="1">W97</strain>
    </source>
</reference>
<dbReference type="OrthoDB" id="2094832at2759"/>
<accession>A0A1W2TT09</accession>
<organism evidence="1">
    <name type="scientific">Rosellinia necatrix</name>
    <name type="common">White root-rot fungus</name>
    <dbReference type="NCBI Taxonomy" id="77044"/>
    <lineage>
        <taxon>Eukaryota</taxon>
        <taxon>Fungi</taxon>
        <taxon>Dikarya</taxon>
        <taxon>Ascomycota</taxon>
        <taxon>Pezizomycotina</taxon>
        <taxon>Sordariomycetes</taxon>
        <taxon>Xylariomycetidae</taxon>
        <taxon>Xylariales</taxon>
        <taxon>Xylariaceae</taxon>
        <taxon>Rosellinia</taxon>
    </lineage>
</organism>
<dbReference type="OMA" id="TTDIMAN"/>
<gene>
    <name evidence="1" type="ORF">SAMD00023353_12800030</name>
</gene>
<dbReference type="AlphaFoldDB" id="A0A1W2TT09"/>
<evidence type="ECO:0000313" key="1">
    <source>
        <dbReference type="EMBL" id="GAP91698.1"/>
    </source>
</evidence>
<sequence length="310" mass="34410">MSTSGTLLYPFLHGTTEADLRLLYIQGGRKDLKAEDMLRSYRISMTTDIMANANSCQNLHRFFHSRLVDDTRLCEFYGSTIQLLGEPIPVKKFLEMPWVINGKRYPTLRRSFDTALAILSPTALQASCCPVAFGLGDAHGGNVMIQSKYQQNNSRGIVFIDYEVAGFHPVMLDLAKPVYNDVFFETLYLDLAPDATIEGVSCCIMGGDLVLDFTPRVDPISQAILDIKLRYLIQPLCNEVHRAGGSLENHVLILANALFLCATLTRNFAENKAAFIRNFATGIILSKAGNWKEFAACLKTLGFTTSGFTL</sequence>